<feature type="domain" description="F-box" evidence="2">
    <location>
        <begin position="23"/>
        <end position="58"/>
    </location>
</feature>
<dbReference type="InterPro" id="IPR001810">
    <property type="entry name" value="F-box_dom"/>
</dbReference>
<gene>
    <name evidence="3" type="ORF">LIER_10289</name>
</gene>
<dbReference type="InterPro" id="IPR036047">
    <property type="entry name" value="F-box-like_dom_sf"/>
</dbReference>
<dbReference type="Gene3D" id="1.20.1280.50">
    <property type="match status" value="1"/>
</dbReference>
<dbReference type="PANTHER" id="PTHR33736:SF18">
    <property type="entry name" value="F-BOX DOMAIN-CONTAINING PROTEIN"/>
    <property type="match status" value="1"/>
</dbReference>
<dbReference type="AlphaFoldDB" id="A0AAV3PIV8"/>
<comment type="caution">
    <text evidence="3">The sequence shown here is derived from an EMBL/GenBank/DDBJ whole genome shotgun (WGS) entry which is preliminary data.</text>
</comment>
<feature type="transmembrane region" description="Helical" evidence="1">
    <location>
        <begin position="311"/>
        <end position="330"/>
    </location>
</feature>
<sequence length="331" mass="37697">MNNHNTTPPPSITAVHHDIIESHILKRLDGQTLASTSCVSSEFNTLCNKENLWKNICNIYFPSTLDLLLHNKISSHRTFFSSASSAVHHLNPTSSQPNSPKIKKLISAVDISFEDKIICSRVIVTDSSSSWFSCSPCRIDILEPKEVVPTSVKLSIDEGECMKHLEKSMKVSWILLDPDTNIALNVCSKNPVLVKRHWLTGEFQVKYATVVPDCRRFRGGGGGLVQCGVVVTCRMNEEREMHVKEVSMIMEDLEGLILDGSQGLEVLQQVLMNGKRKKIDAIDEKERYEIFVRLKTDFFDEKQRREQRLDMMCIFTSVSIFLMFWTLVLFR</sequence>
<dbReference type="SUPFAM" id="SSF81383">
    <property type="entry name" value="F-box domain"/>
    <property type="match status" value="1"/>
</dbReference>
<reference evidence="3 4" key="1">
    <citation type="submission" date="2024-01" db="EMBL/GenBank/DDBJ databases">
        <title>The complete chloroplast genome sequence of Lithospermum erythrorhizon: insights into the phylogenetic relationship among Boraginaceae species and the maternal lineages of purple gromwells.</title>
        <authorList>
            <person name="Okada T."/>
            <person name="Watanabe K."/>
        </authorList>
    </citation>
    <scope>NUCLEOTIDE SEQUENCE [LARGE SCALE GENOMIC DNA]</scope>
</reference>
<keyword evidence="1" id="KW-0812">Transmembrane</keyword>
<organism evidence="3 4">
    <name type="scientific">Lithospermum erythrorhizon</name>
    <name type="common">Purple gromwell</name>
    <name type="synonym">Lithospermum officinale var. erythrorhizon</name>
    <dbReference type="NCBI Taxonomy" id="34254"/>
    <lineage>
        <taxon>Eukaryota</taxon>
        <taxon>Viridiplantae</taxon>
        <taxon>Streptophyta</taxon>
        <taxon>Embryophyta</taxon>
        <taxon>Tracheophyta</taxon>
        <taxon>Spermatophyta</taxon>
        <taxon>Magnoliopsida</taxon>
        <taxon>eudicotyledons</taxon>
        <taxon>Gunneridae</taxon>
        <taxon>Pentapetalae</taxon>
        <taxon>asterids</taxon>
        <taxon>lamiids</taxon>
        <taxon>Boraginales</taxon>
        <taxon>Boraginaceae</taxon>
        <taxon>Boraginoideae</taxon>
        <taxon>Lithospermeae</taxon>
        <taxon>Lithospermum</taxon>
    </lineage>
</organism>
<accession>A0AAV3PIV8</accession>
<dbReference type="PANTHER" id="PTHR33736">
    <property type="entry name" value="F-BOX PROTEIN-RELATED"/>
    <property type="match status" value="1"/>
</dbReference>
<dbReference type="Pfam" id="PF12937">
    <property type="entry name" value="F-box-like"/>
    <property type="match status" value="1"/>
</dbReference>
<dbReference type="Proteomes" id="UP001454036">
    <property type="component" value="Unassembled WGS sequence"/>
</dbReference>
<name>A0AAV3PIV8_LITER</name>
<evidence type="ECO:0000259" key="2">
    <source>
        <dbReference type="Pfam" id="PF12937"/>
    </source>
</evidence>
<keyword evidence="1" id="KW-1133">Transmembrane helix</keyword>
<evidence type="ECO:0000256" key="1">
    <source>
        <dbReference type="SAM" id="Phobius"/>
    </source>
</evidence>
<keyword evidence="1" id="KW-0472">Membrane</keyword>
<evidence type="ECO:0000313" key="3">
    <source>
        <dbReference type="EMBL" id="GAA0151600.1"/>
    </source>
</evidence>
<dbReference type="EMBL" id="BAABME010001817">
    <property type="protein sequence ID" value="GAA0151600.1"/>
    <property type="molecule type" value="Genomic_DNA"/>
</dbReference>
<evidence type="ECO:0000313" key="4">
    <source>
        <dbReference type="Proteomes" id="UP001454036"/>
    </source>
</evidence>
<protein>
    <recommendedName>
        <fullName evidence="2">F-box domain-containing protein</fullName>
    </recommendedName>
</protein>
<dbReference type="InterPro" id="IPR045283">
    <property type="entry name" value="AT3G44326-like"/>
</dbReference>
<keyword evidence="4" id="KW-1185">Reference proteome</keyword>
<proteinExistence type="predicted"/>